<keyword evidence="2" id="KW-1185">Reference proteome</keyword>
<evidence type="ECO:0000313" key="1">
    <source>
        <dbReference type="EMBL" id="RZC05698.1"/>
    </source>
</evidence>
<dbReference type="EMBL" id="QZWG01000006">
    <property type="protein sequence ID" value="RZC05698.1"/>
    <property type="molecule type" value="Genomic_DNA"/>
</dbReference>
<accession>A0A445K4L6</accession>
<proteinExistence type="predicted"/>
<gene>
    <name evidence="1" type="ORF">D0Y65_013684</name>
</gene>
<organism evidence="1 2">
    <name type="scientific">Glycine soja</name>
    <name type="common">Wild soybean</name>
    <dbReference type="NCBI Taxonomy" id="3848"/>
    <lineage>
        <taxon>Eukaryota</taxon>
        <taxon>Viridiplantae</taxon>
        <taxon>Streptophyta</taxon>
        <taxon>Embryophyta</taxon>
        <taxon>Tracheophyta</taxon>
        <taxon>Spermatophyta</taxon>
        <taxon>Magnoliopsida</taxon>
        <taxon>eudicotyledons</taxon>
        <taxon>Gunneridae</taxon>
        <taxon>Pentapetalae</taxon>
        <taxon>rosids</taxon>
        <taxon>fabids</taxon>
        <taxon>Fabales</taxon>
        <taxon>Fabaceae</taxon>
        <taxon>Papilionoideae</taxon>
        <taxon>50 kb inversion clade</taxon>
        <taxon>NPAAA clade</taxon>
        <taxon>indigoferoid/millettioid clade</taxon>
        <taxon>Phaseoleae</taxon>
        <taxon>Glycine</taxon>
        <taxon>Glycine subgen. Soja</taxon>
    </lineage>
</organism>
<dbReference type="AlphaFoldDB" id="A0A445K4L6"/>
<protein>
    <submittedName>
        <fullName evidence="1">Uncharacterized protein</fullName>
    </submittedName>
</protein>
<sequence>MISTSSMALLSLLPKTAPHALSLTNPSSSTPLILPFSFQCLPHPLPSPLSSLKATFSDGGDNLRGKPLVPQAFEEEDDDDDNKWVDWEDLILEDTVPLVGFVRMILHSGHCYGCRGCGKHPASSYHLCYVTSAICPQCYPLYDIPAYWLSTIFCNW</sequence>
<dbReference type="Proteomes" id="UP000289340">
    <property type="component" value="Chromosome 6"/>
</dbReference>
<evidence type="ECO:0000313" key="2">
    <source>
        <dbReference type="Proteomes" id="UP000289340"/>
    </source>
</evidence>
<name>A0A445K4L6_GLYSO</name>
<reference evidence="1 2" key="1">
    <citation type="submission" date="2018-09" db="EMBL/GenBank/DDBJ databases">
        <title>A high-quality reference genome of wild soybean provides a powerful tool to mine soybean genomes.</title>
        <authorList>
            <person name="Xie M."/>
            <person name="Chung C.Y.L."/>
            <person name="Li M.-W."/>
            <person name="Wong F.-L."/>
            <person name="Chan T.-F."/>
            <person name="Lam H.-M."/>
        </authorList>
    </citation>
    <scope>NUCLEOTIDE SEQUENCE [LARGE SCALE GENOMIC DNA]</scope>
    <source>
        <strain evidence="2">cv. W05</strain>
        <tissue evidence="1">Hypocotyl of etiolated seedlings</tissue>
    </source>
</reference>
<comment type="caution">
    <text evidence="1">The sequence shown here is derived from an EMBL/GenBank/DDBJ whole genome shotgun (WGS) entry which is preliminary data.</text>
</comment>